<reference evidence="1 2" key="1">
    <citation type="journal article" date="2017" name="Genome Biol. Evol.">
        <title>Phytophthora megakarya and P. palmivora, closely related causal agents of cacao black pod rot, underwent increases in genome sizes and gene numbers by different mechanisms.</title>
        <authorList>
            <person name="Ali S.S."/>
            <person name="Shao J."/>
            <person name="Lary D.J."/>
            <person name="Kronmiller B."/>
            <person name="Shen D."/>
            <person name="Strem M.D."/>
            <person name="Amoako-Attah I."/>
            <person name="Akrofi A.Y."/>
            <person name="Begoude B.A."/>
            <person name="Ten Hoopen G.M."/>
            <person name="Coulibaly K."/>
            <person name="Kebe B.I."/>
            <person name="Melnick R.L."/>
            <person name="Guiltinan M.J."/>
            <person name="Tyler B.M."/>
            <person name="Meinhardt L.W."/>
            <person name="Bailey B.A."/>
        </authorList>
    </citation>
    <scope>NUCLEOTIDE SEQUENCE [LARGE SCALE GENOMIC DNA]</scope>
    <source>
        <strain evidence="2">sbr112.9</strain>
    </source>
</reference>
<organism evidence="1 2">
    <name type="scientific">Phytophthora palmivora</name>
    <dbReference type="NCBI Taxonomy" id="4796"/>
    <lineage>
        <taxon>Eukaryota</taxon>
        <taxon>Sar</taxon>
        <taxon>Stramenopiles</taxon>
        <taxon>Oomycota</taxon>
        <taxon>Peronosporomycetes</taxon>
        <taxon>Peronosporales</taxon>
        <taxon>Peronosporaceae</taxon>
        <taxon>Phytophthora</taxon>
    </lineage>
</organism>
<dbReference type="Gene3D" id="1.25.40.20">
    <property type="entry name" value="Ankyrin repeat-containing domain"/>
    <property type="match status" value="1"/>
</dbReference>
<dbReference type="InterPro" id="IPR002110">
    <property type="entry name" value="Ankyrin_rpt"/>
</dbReference>
<evidence type="ECO:0000313" key="1">
    <source>
        <dbReference type="EMBL" id="POM63347.1"/>
    </source>
</evidence>
<name>A0A2P4XCS1_9STRA</name>
<evidence type="ECO:0000313" key="2">
    <source>
        <dbReference type="Proteomes" id="UP000237271"/>
    </source>
</evidence>
<comment type="caution">
    <text evidence="1">The sequence shown here is derived from an EMBL/GenBank/DDBJ whole genome shotgun (WGS) entry which is preliminary data.</text>
</comment>
<keyword evidence="2" id="KW-1185">Reference proteome</keyword>
<dbReference type="InterPro" id="IPR052050">
    <property type="entry name" value="SecEffector_AnkRepeat"/>
</dbReference>
<gene>
    <name evidence="1" type="ORF">PHPALM_21272</name>
</gene>
<dbReference type="EMBL" id="NCKW01011548">
    <property type="protein sequence ID" value="POM63347.1"/>
    <property type="molecule type" value="Genomic_DNA"/>
</dbReference>
<dbReference type="SUPFAM" id="SSF48403">
    <property type="entry name" value="Ankyrin repeat"/>
    <property type="match status" value="1"/>
</dbReference>
<feature type="non-terminal residue" evidence="1">
    <location>
        <position position="344"/>
    </location>
</feature>
<proteinExistence type="predicted"/>
<dbReference type="PANTHER" id="PTHR46586">
    <property type="entry name" value="ANKYRIN REPEAT-CONTAINING PROTEIN"/>
    <property type="match status" value="1"/>
</dbReference>
<dbReference type="OrthoDB" id="126624at2759"/>
<dbReference type="PANTHER" id="PTHR46586:SF3">
    <property type="entry name" value="ANKYRIN REPEAT-CONTAINING PROTEIN"/>
    <property type="match status" value="1"/>
</dbReference>
<dbReference type="Proteomes" id="UP000237271">
    <property type="component" value="Unassembled WGS sequence"/>
</dbReference>
<protein>
    <recommendedName>
        <fullName evidence="3">Ankyrin repeat-containing domain</fullName>
    </recommendedName>
</protein>
<dbReference type="AlphaFoldDB" id="A0A2P4XCS1"/>
<sequence length="344" mass="38748">MSCPLLIVELVLNHDQNAAALQDLGPTIADFLGPDRYLPLHQACHLGSLKLLDWMWRISPSKASNWSLASHLHSNCHYYHWQFSEALEIAAGRGDVAIVQWIFEHFTTCQVAVEVVEKAAKNGHLNVLQFMWEHDKERMKGEVIADDDFSVESSISSHTVHWGGSSLLKAVENGHLEVVQWLCQRDTHRCDEAHIAFAIKAALGQGNINIAESLLPRGKCILDYAAYCPHQDVIEWKLDCGYFQHDACSAGVAIKDLALSGRLNLMQKLAELHDPPPETSSWLTSWSGSINVMKCLYERGTIDKVRDGLMHAIREGHFDMVKWMIEHFPKAERVPDYCVMDEAA</sequence>
<dbReference type="InterPro" id="IPR036770">
    <property type="entry name" value="Ankyrin_rpt-contain_sf"/>
</dbReference>
<evidence type="ECO:0008006" key="3">
    <source>
        <dbReference type="Google" id="ProtNLM"/>
    </source>
</evidence>
<accession>A0A2P4XCS1</accession>
<dbReference type="SMART" id="SM00248">
    <property type="entry name" value="ANK"/>
    <property type="match status" value="4"/>
</dbReference>